<dbReference type="PRINTS" id="PR00344">
    <property type="entry name" value="BCTRLSENSOR"/>
</dbReference>
<dbReference type="InterPro" id="IPR036097">
    <property type="entry name" value="HisK_dim/P_sf"/>
</dbReference>
<evidence type="ECO:0000259" key="10">
    <source>
        <dbReference type="PROSITE" id="PS50109"/>
    </source>
</evidence>
<keyword evidence="7" id="KW-0902">Two-component regulatory system</keyword>
<feature type="domain" description="Histidine kinase" evidence="10">
    <location>
        <begin position="271"/>
        <end position="488"/>
    </location>
</feature>
<dbReference type="PANTHER" id="PTHR45453">
    <property type="entry name" value="PHOSPHATE REGULON SENSOR PROTEIN PHOR"/>
    <property type="match status" value="1"/>
</dbReference>
<dbReference type="OrthoDB" id="9804645at2"/>
<dbReference type="Proteomes" id="UP000094769">
    <property type="component" value="Unassembled WGS sequence"/>
</dbReference>
<dbReference type="InterPro" id="IPR003594">
    <property type="entry name" value="HATPase_dom"/>
</dbReference>
<keyword evidence="6 12" id="KW-0418">Kinase</keyword>
<organism evidence="12 13">
    <name type="scientific">Candidatus Thiodiazotropha endolucinida</name>
    <dbReference type="NCBI Taxonomy" id="1655433"/>
    <lineage>
        <taxon>Bacteria</taxon>
        <taxon>Pseudomonadati</taxon>
        <taxon>Pseudomonadota</taxon>
        <taxon>Gammaproteobacteria</taxon>
        <taxon>Chromatiales</taxon>
        <taxon>Sedimenticolaceae</taxon>
        <taxon>Candidatus Thiodiazotropha</taxon>
    </lineage>
</organism>
<comment type="catalytic activity">
    <reaction evidence="1">
        <text>ATP + protein L-histidine = ADP + protein N-phospho-L-histidine.</text>
        <dbReference type="EC" id="2.7.13.3"/>
    </reaction>
</comment>
<dbReference type="SMART" id="SM00304">
    <property type="entry name" value="HAMP"/>
    <property type="match status" value="1"/>
</dbReference>
<keyword evidence="8 9" id="KW-0472">Membrane</keyword>
<evidence type="ECO:0000256" key="9">
    <source>
        <dbReference type="SAM" id="Phobius"/>
    </source>
</evidence>
<dbReference type="InterPro" id="IPR036890">
    <property type="entry name" value="HATPase_C_sf"/>
</dbReference>
<feature type="transmembrane region" description="Helical" evidence="9">
    <location>
        <begin position="177"/>
        <end position="201"/>
    </location>
</feature>
<evidence type="ECO:0000256" key="4">
    <source>
        <dbReference type="ARBA" id="ARBA00022553"/>
    </source>
</evidence>
<dbReference type="RefSeq" id="WP_069127203.1">
    <property type="nucleotide sequence ID" value="NZ_MARB01000024.1"/>
</dbReference>
<evidence type="ECO:0000256" key="8">
    <source>
        <dbReference type="ARBA" id="ARBA00023136"/>
    </source>
</evidence>
<evidence type="ECO:0000313" key="12">
    <source>
        <dbReference type="EMBL" id="ODJ86265.1"/>
    </source>
</evidence>
<dbReference type="SMART" id="SM00387">
    <property type="entry name" value="HATPase_c"/>
    <property type="match status" value="1"/>
</dbReference>
<dbReference type="FunFam" id="3.30.565.10:FF:000006">
    <property type="entry name" value="Sensor histidine kinase WalK"/>
    <property type="match status" value="1"/>
</dbReference>
<evidence type="ECO:0000256" key="5">
    <source>
        <dbReference type="ARBA" id="ARBA00022679"/>
    </source>
</evidence>
<dbReference type="Gene3D" id="6.10.340.10">
    <property type="match status" value="1"/>
</dbReference>
<keyword evidence="9" id="KW-0812">Transmembrane</keyword>
<evidence type="ECO:0000256" key="2">
    <source>
        <dbReference type="ARBA" id="ARBA00004370"/>
    </source>
</evidence>
<dbReference type="EC" id="2.7.13.3" evidence="3"/>
<dbReference type="PROSITE" id="PS50885">
    <property type="entry name" value="HAMP"/>
    <property type="match status" value="1"/>
</dbReference>
<dbReference type="SUPFAM" id="SSF55874">
    <property type="entry name" value="ATPase domain of HSP90 chaperone/DNA topoisomerase II/histidine kinase"/>
    <property type="match status" value="1"/>
</dbReference>
<dbReference type="CDD" id="cd00075">
    <property type="entry name" value="HATPase"/>
    <property type="match status" value="1"/>
</dbReference>
<dbReference type="InterPro" id="IPR004358">
    <property type="entry name" value="Sig_transdc_His_kin-like_C"/>
</dbReference>
<dbReference type="Pfam" id="PF00512">
    <property type="entry name" value="HisKA"/>
    <property type="match status" value="1"/>
</dbReference>
<dbReference type="InterPro" id="IPR003660">
    <property type="entry name" value="HAMP_dom"/>
</dbReference>
<evidence type="ECO:0000256" key="7">
    <source>
        <dbReference type="ARBA" id="ARBA00023012"/>
    </source>
</evidence>
<evidence type="ECO:0000256" key="6">
    <source>
        <dbReference type="ARBA" id="ARBA00022777"/>
    </source>
</evidence>
<dbReference type="GO" id="GO:0016036">
    <property type="term" value="P:cellular response to phosphate starvation"/>
    <property type="evidence" value="ECO:0007669"/>
    <property type="project" value="TreeGrafter"/>
</dbReference>
<proteinExistence type="predicted"/>
<evidence type="ECO:0000256" key="1">
    <source>
        <dbReference type="ARBA" id="ARBA00000085"/>
    </source>
</evidence>
<name>A0A7Z0VIK3_9GAMM</name>
<dbReference type="EMBL" id="MARB01000024">
    <property type="protein sequence ID" value="ODJ86265.1"/>
    <property type="molecule type" value="Genomic_DNA"/>
</dbReference>
<comment type="subcellular location">
    <subcellularLocation>
        <location evidence="2">Membrane</location>
    </subcellularLocation>
</comment>
<evidence type="ECO:0000313" key="13">
    <source>
        <dbReference type="Proteomes" id="UP000094769"/>
    </source>
</evidence>
<dbReference type="Gene3D" id="3.30.565.10">
    <property type="entry name" value="Histidine kinase-like ATPase, C-terminal domain"/>
    <property type="match status" value="1"/>
</dbReference>
<dbReference type="CDD" id="cd00082">
    <property type="entry name" value="HisKA"/>
    <property type="match status" value="1"/>
</dbReference>
<accession>A0A7Z0VIK3</accession>
<keyword evidence="4" id="KW-0597">Phosphoprotein</keyword>
<dbReference type="Gene3D" id="1.10.287.130">
    <property type="match status" value="1"/>
</dbReference>
<feature type="domain" description="HAMP" evidence="11">
    <location>
        <begin position="198"/>
        <end position="256"/>
    </location>
</feature>
<sequence length="488" mass="54355">MFRTLYSRLSLALIGLFLVTGLLYALITAATTERYLQEITQHFNRDLAARIVADRGLVIDGEMDDKALKKTFSVFMDINPSIEIYLLDKVGKILAFSADPGKVKRKRVDLQPIQAFMRGEGFPLLGDDPRSHDRRKAFSVTPVPAGDMPAGYLYVVLRGEEYDNAEQAVQESYALRYSASAVAVSLGFGLLSGLLLFFWLTRRVQRLSQVMSSFQQSDFTRHEQFTKTDTGPGGDEVDRLGAAFDEMASRIIDQWGQLKEQDRLRRELVAQVSHDLRTPLAALHGYLETVNMKGEDLNEARRDEYLGIALNQSERLKRMVEELFELAQLEARDTKPVCEPMPLAELVQDVIQKFQLRARQAGVTLDWQIPETSPFVNADFALTERVLDNLIANAPDHVEEGGRVTLQITEQDRQAVVNVTDSGSGISEDDLPHIFDPFYKKRGTGKEGGHAGLGLAIAQRMVELQGGHITASNSEGGGACFSFTLPLV</sequence>
<dbReference type="PROSITE" id="PS50109">
    <property type="entry name" value="HIS_KIN"/>
    <property type="match status" value="1"/>
</dbReference>
<dbReference type="GO" id="GO:0000155">
    <property type="term" value="F:phosphorelay sensor kinase activity"/>
    <property type="evidence" value="ECO:0007669"/>
    <property type="project" value="InterPro"/>
</dbReference>
<keyword evidence="13" id="KW-1185">Reference proteome</keyword>
<dbReference type="AlphaFoldDB" id="A0A7Z0VIK3"/>
<dbReference type="GO" id="GO:0005886">
    <property type="term" value="C:plasma membrane"/>
    <property type="evidence" value="ECO:0007669"/>
    <property type="project" value="TreeGrafter"/>
</dbReference>
<reference evidence="12 13" key="1">
    <citation type="submission" date="2016-06" db="EMBL/GenBank/DDBJ databases">
        <title>Genome sequence of endosymbiont of Candidatus Endolucinida thiodiazotropha.</title>
        <authorList>
            <person name="Poehlein A."/>
            <person name="Koenig S."/>
            <person name="Heiden S.E."/>
            <person name="Thuermer A."/>
            <person name="Voget S."/>
            <person name="Daniel R."/>
            <person name="Markert S."/>
            <person name="Gros O."/>
            <person name="Schweder T."/>
        </authorList>
    </citation>
    <scope>NUCLEOTIDE SEQUENCE [LARGE SCALE GENOMIC DNA]</scope>
    <source>
        <strain evidence="12 13">COS</strain>
    </source>
</reference>
<dbReference type="InterPro" id="IPR005467">
    <property type="entry name" value="His_kinase_dom"/>
</dbReference>
<keyword evidence="9" id="KW-1133">Transmembrane helix</keyword>
<comment type="caution">
    <text evidence="12">The sequence shown here is derived from an EMBL/GenBank/DDBJ whole genome shotgun (WGS) entry which is preliminary data.</text>
</comment>
<dbReference type="InterPro" id="IPR050351">
    <property type="entry name" value="BphY/WalK/GraS-like"/>
</dbReference>
<dbReference type="InterPro" id="IPR003661">
    <property type="entry name" value="HisK_dim/P_dom"/>
</dbReference>
<dbReference type="SUPFAM" id="SSF47384">
    <property type="entry name" value="Homodimeric domain of signal transducing histidine kinase"/>
    <property type="match status" value="1"/>
</dbReference>
<keyword evidence="5 12" id="KW-0808">Transferase</keyword>
<dbReference type="CDD" id="cd06225">
    <property type="entry name" value="HAMP"/>
    <property type="match status" value="1"/>
</dbReference>
<dbReference type="SMART" id="SM00388">
    <property type="entry name" value="HisKA"/>
    <property type="match status" value="1"/>
</dbReference>
<evidence type="ECO:0000256" key="3">
    <source>
        <dbReference type="ARBA" id="ARBA00012438"/>
    </source>
</evidence>
<dbReference type="FunFam" id="1.10.287.130:FF:000001">
    <property type="entry name" value="Two-component sensor histidine kinase"/>
    <property type="match status" value="1"/>
</dbReference>
<dbReference type="GO" id="GO:0004721">
    <property type="term" value="F:phosphoprotein phosphatase activity"/>
    <property type="evidence" value="ECO:0007669"/>
    <property type="project" value="TreeGrafter"/>
</dbReference>
<protein>
    <recommendedName>
        <fullName evidence="3">histidine kinase</fullName>
        <ecNumber evidence="3">2.7.13.3</ecNumber>
    </recommendedName>
</protein>
<dbReference type="Pfam" id="PF00672">
    <property type="entry name" value="HAMP"/>
    <property type="match status" value="1"/>
</dbReference>
<dbReference type="PANTHER" id="PTHR45453:SF1">
    <property type="entry name" value="PHOSPHATE REGULON SENSOR PROTEIN PHOR"/>
    <property type="match status" value="1"/>
</dbReference>
<gene>
    <name evidence="12" type="primary">yycG_3</name>
    <name evidence="12" type="ORF">CODIS_34600</name>
</gene>
<evidence type="ECO:0000259" key="11">
    <source>
        <dbReference type="PROSITE" id="PS50885"/>
    </source>
</evidence>
<dbReference type="Pfam" id="PF02518">
    <property type="entry name" value="HATPase_c"/>
    <property type="match status" value="1"/>
</dbReference>